<dbReference type="InterPro" id="IPR029045">
    <property type="entry name" value="ClpP/crotonase-like_dom_sf"/>
</dbReference>
<reference evidence="2 3" key="1">
    <citation type="submission" date="2016-11" db="EMBL/GenBank/DDBJ databases">
        <title>Whole Genome Sequencing of Mucilaginibacter polytrichastri RG4-7(T) isolated from the moss sample.</title>
        <authorList>
            <person name="Li Y."/>
        </authorList>
    </citation>
    <scope>NUCLEOTIDE SEQUENCE [LARGE SCALE GENOMIC DNA]</scope>
    <source>
        <strain evidence="2 3">RG4-7</strain>
    </source>
</reference>
<dbReference type="GO" id="GO:0007165">
    <property type="term" value="P:signal transduction"/>
    <property type="evidence" value="ECO:0007669"/>
    <property type="project" value="TreeGrafter"/>
</dbReference>
<dbReference type="PANTHER" id="PTHR32060">
    <property type="entry name" value="TAIL-SPECIFIC PROTEASE"/>
    <property type="match status" value="1"/>
</dbReference>
<dbReference type="OrthoDB" id="7314861at2"/>
<comment type="caution">
    <text evidence="2">The sequence shown here is derived from an EMBL/GenBank/DDBJ whole genome shotgun (WGS) entry which is preliminary data.</text>
</comment>
<dbReference type="GO" id="GO:0008236">
    <property type="term" value="F:serine-type peptidase activity"/>
    <property type="evidence" value="ECO:0007669"/>
    <property type="project" value="InterPro"/>
</dbReference>
<dbReference type="RefSeq" id="WP_074489558.1">
    <property type="nucleotide sequence ID" value="NZ_FPAM01000014.1"/>
</dbReference>
<dbReference type="SUPFAM" id="SSF52096">
    <property type="entry name" value="ClpP/crotonase"/>
    <property type="match status" value="1"/>
</dbReference>
<dbReference type="GO" id="GO:0030288">
    <property type="term" value="C:outer membrane-bounded periplasmic space"/>
    <property type="evidence" value="ECO:0007669"/>
    <property type="project" value="TreeGrafter"/>
</dbReference>
<accession>A0A1Q5ZYP6</accession>
<dbReference type="Gene3D" id="3.90.226.10">
    <property type="entry name" value="2-enoyl-CoA Hydratase, Chain A, domain 1"/>
    <property type="match status" value="1"/>
</dbReference>
<dbReference type="SMART" id="SM00245">
    <property type="entry name" value="TSPc"/>
    <property type="match status" value="1"/>
</dbReference>
<dbReference type="GO" id="GO:0004175">
    <property type="term" value="F:endopeptidase activity"/>
    <property type="evidence" value="ECO:0007669"/>
    <property type="project" value="TreeGrafter"/>
</dbReference>
<dbReference type="STRING" id="1302689.RG47T_2327"/>
<sequence>MKTITKLIYLILIFTLVQQPMYCLAQRQAVKRDNAHLLIDTALSYAKANSIYRNVINWKHLEDTVRSTMGNAKSIQDAVPAVKLLYKLLGDHHGFLIYKNKYYGWRGAKVSIDTPAHQALLNKIKAHNTTIKSQLLEKGYGYLLIPDNNPTHPNDQDLIGQQIQDSLNKLNPEKLKGLVIDLRLNPGGGMFAMLGGIANLFSPGKLGSFIDPISKTEQAWGVTNNTAYVGSDTYCRLTHVGKALASLKVVVLIGPQTASSGEAVAISFKGRNNTWFIGEDTGGYTTANDSFQLSDDIGIFMATSVEADTKGHIYWNNVTPDEQIIGGDNFDDRRADKKITAALKWLKNK</sequence>
<dbReference type="GO" id="GO:0006508">
    <property type="term" value="P:proteolysis"/>
    <property type="evidence" value="ECO:0007669"/>
    <property type="project" value="InterPro"/>
</dbReference>
<feature type="domain" description="Tail specific protease" evidence="1">
    <location>
        <begin position="114"/>
        <end position="325"/>
    </location>
</feature>
<organism evidence="2 3">
    <name type="scientific">Mucilaginibacter polytrichastri</name>
    <dbReference type="NCBI Taxonomy" id="1302689"/>
    <lineage>
        <taxon>Bacteria</taxon>
        <taxon>Pseudomonadati</taxon>
        <taxon>Bacteroidota</taxon>
        <taxon>Sphingobacteriia</taxon>
        <taxon>Sphingobacteriales</taxon>
        <taxon>Sphingobacteriaceae</taxon>
        <taxon>Mucilaginibacter</taxon>
    </lineage>
</organism>
<evidence type="ECO:0000313" key="2">
    <source>
        <dbReference type="EMBL" id="OKS86869.1"/>
    </source>
</evidence>
<dbReference type="PANTHER" id="PTHR32060:SF30">
    <property type="entry name" value="CARBOXY-TERMINAL PROCESSING PROTEASE CTPA"/>
    <property type="match status" value="1"/>
</dbReference>
<proteinExistence type="predicted"/>
<protein>
    <recommendedName>
        <fullName evidence="1">Tail specific protease domain-containing protein</fullName>
    </recommendedName>
</protein>
<dbReference type="AlphaFoldDB" id="A0A1Q5ZYP6"/>
<gene>
    <name evidence="2" type="ORF">RG47T_2327</name>
</gene>
<dbReference type="InterPro" id="IPR005151">
    <property type="entry name" value="Tail-specific_protease"/>
</dbReference>
<keyword evidence="3" id="KW-1185">Reference proteome</keyword>
<evidence type="ECO:0000313" key="3">
    <source>
        <dbReference type="Proteomes" id="UP000186720"/>
    </source>
</evidence>
<evidence type="ECO:0000259" key="1">
    <source>
        <dbReference type="SMART" id="SM00245"/>
    </source>
</evidence>
<dbReference type="Proteomes" id="UP000186720">
    <property type="component" value="Unassembled WGS sequence"/>
</dbReference>
<name>A0A1Q5ZYP6_9SPHI</name>
<dbReference type="EMBL" id="MPPL01000001">
    <property type="protein sequence ID" value="OKS86869.1"/>
    <property type="molecule type" value="Genomic_DNA"/>
</dbReference>
<dbReference type="Pfam" id="PF03572">
    <property type="entry name" value="Peptidase_S41"/>
    <property type="match status" value="1"/>
</dbReference>